<proteinExistence type="predicted"/>
<evidence type="ECO:0000256" key="1">
    <source>
        <dbReference type="ARBA" id="ARBA00022574"/>
    </source>
</evidence>
<reference evidence="3" key="1">
    <citation type="submission" date="2023-12" db="EMBL/GenBank/DDBJ databases">
        <title>Genome assembly of Anisodus tanguticus.</title>
        <authorList>
            <person name="Wang Y.-J."/>
        </authorList>
    </citation>
    <scope>NUCLEOTIDE SEQUENCE</scope>
    <source>
        <strain evidence="3">KB-2021</strain>
        <tissue evidence="3">Leaf</tissue>
    </source>
</reference>
<evidence type="ECO:0000256" key="2">
    <source>
        <dbReference type="ARBA" id="ARBA00022737"/>
    </source>
</evidence>
<name>A0AAE1RW16_9SOLA</name>
<evidence type="ECO:0000313" key="3">
    <source>
        <dbReference type="EMBL" id="KAK4358041.1"/>
    </source>
</evidence>
<accession>A0AAE1RW16</accession>
<dbReference type="PANTHER" id="PTHR10971">
    <property type="entry name" value="MRNA EXPORT FACTOR AND BUB3"/>
    <property type="match status" value="1"/>
</dbReference>
<protein>
    <submittedName>
        <fullName evidence="3">Uncharacterized protein</fullName>
    </submittedName>
</protein>
<gene>
    <name evidence="3" type="ORF">RND71_023651</name>
</gene>
<dbReference type="Proteomes" id="UP001291623">
    <property type="component" value="Unassembled WGS sequence"/>
</dbReference>
<keyword evidence="1" id="KW-0853">WD repeat</keyword>
<dbReference type="AlphaFoldDB" id="A0AAE1RW16"/>
<organism evidence="3 4">
    <name type="scientific">Anisodus tanguticus</name>
    <dbReference type="NCBI Taxonomy" id="243964"/>
    <lineage>
        <taxon>Eukaryota</taxon>
        <taxon>Viridiplantae</taxon>
        <taxon>Streptophyta</taxon>
        <taxon>Embryophyta</taxon>
        <taxon>Tracheophyta</taxon>
        <taxon>Spermatophyta</taxon>
        <taxon>Magnoliopsida</taxon>
        <taxon>eudicotyledons</taxon>
        <taxon>Gunneridae</taxon>
        <taxon>Pentapetalae</taxon>
        <taxon>asterids</taxon>
        <taxon>lamiids</taxon>
        <taxon>Solanales</taxon>
        <taxon>Solanaceae</taxon>
        <taxon>Solanoideae</taxon>
        <taxon>Hyoscyameae</taxon>
        <taxon>Anisodus</taxon>
    </lineage>
</organism>
<evidence type="ECO:0000313" key="4">
    <source>
        <dbReference type="Proteomes" id="UP001291623"/>
    </source>
</evidence>
<comment type="caution">
    <text evidence="3">The sequence shown here is derived from an EMBL/GenBank/DDBJ whole genome shotgun (WGS) entry which is preliminary data.</text>
</comment>
<keyword evidence="4" id="KW-1185">Reference proteome</keyword>
<sequence>MEVPGEAALLDCCFENERVCFGAASDGSVNRYDLDSGIKVSVGNHDDLATCVEYSTETCMHLDVIQRLKMGGVIL</sequence>
<keyword evidence="2" id="KW-0677">Repeat</keyword>
<dbReference type="EMBL" id="JAVYJV010000012">
    <property type="protein sequence ID" value="KAK4358041.1"/>
    <property type="molecule type" value="Genomic_DNA"/>
</dbReference>